<organism evidence="6 7">
    <name type="scientific">Ferrimonas sediminicola</name>
    <dbReference type="NCBI Taxonomy" id="2569538"/>
    <lineage>
        <taxon>Bacteria</taxon>
        <taxon>Pseudomonadati</taxon>
        <taxon>Pseudomonadota</taxon>
        <taxon>Gammaproteobacteria</taxon>
        <taxon>Alteromonadales</taxon>
        <taxon>Ferrimonadaceae</taxon>
        <taxon>Ferrimonas</taxon>
    </lineage>
</organism>
<evidence type="ECO:0000313" key="7">
    <source>
        <dbReference type="Proteomes" id="UP000305674"/>
    </source>
</evidence>
<feature type="transmembrane region" description="Helical" evidence="5">
    <location>
        <begin position="73"/>
        <end position="99"/>
    </location>
</feature>
<proteinExistence type="predicted"/>
<keyword evidence="4 5" id="KW-0472">Membrane</keyword>
<keyword evidence="7" id="KW-1185">Reference proteome</keyword>
<dbReference type="RefSeq" id="WP_136852011.1">
    <property type="nucleotide sequence ID" value="NZ_SWCI01000002.1"/>
</dbReference>
<dbReference type="OrthoDB" id="328594at2"/>
<gene>
    <name evidence="6" type="ORF">FCL40_05170</name>
</gene>
<dbReference type="GO" id="GO:0016020">
    <property type="term" value="C:membrane"/>
    <property type="evidence" value="ECO:0007669"/>
    <property type="project" value="UniProtKB-SubCell"/>
</dbReference>
<dbReference type="SUPFAM" id="SSF161084">
    <property type="entry name" value="MAPEG domain-like"/>
    <property type="match status" value="1"/>
</dbReference>
<dbReference type="AlphaFoldDB" id="A0A4U1BGS1"/>
<dbReference type="InterPro" id="IPR023352">
    <property type="entry name" value="MAPEG-like_dom_sf"/>
</dbReference>
<evidence type="ECO:0000256" key="5">
    <source>
        <dbReference type="SAM" id="Phobius"/>
    </source>
</evidence>
<feature type="transmembrane region" description="Helical" evidence="5">
    <location>
        <begin position="119"/>
        <end position="141"/>
    </location>
</feature>
<keyword evidence="2 5" id="KW-0812">Transmembrane</keyword>
<name>A0A4U1BGS1_9GAMM</name>
<reference evidence="6 7" key="1">
    <citation type="submission" date="2019-04" db="EMBL/GenBank/DDBJ databases">
        <authorList>
            <person name="Hwang J.C."/>
        </authorList>
    </citation>
    <scope>NUCLEOTIDE SEQUENCE [LARGE SCALE GENOMIC DNA]</scope>
    <source>
        <strain evidence="6 7">IMCC35001</strain>
    </source>
</reference>
<evidence type="ECO:0000313" key="6">
    <source>
        <dbReference type="EMBL" id="TKB50542.1"/>
    </source>
</evidence>
<dbReference type="EMBL" id="SWCI01000002">
    <property type="protein sequence ID" value="TKB50542.1"/>
    <property type="molecule type" value="Genomic_DNA"/>
</dbReference>
<feature type="transmembrane region" description="Helical" evidence="5">
    <location>
        <begin position="7"/>
        <end position="27"/>
    </location>
</feature>
<evidence type="ECO:0000256" key="2">
    <source>
        <dbReference type="ARBA" id="ARBA00022692"/>
    </source>
</evidence>
<evidence type="ECO:0000256" key="3">
    <source>
        <dbReference type="ARBA" id="ARBA00022989"/>
    </source>
</evidence>
<dbReference type="Proteomes" id="UP000305674">
    <property type="component" value="Unassembled WGS sequence"/>
</dbReference>
<comment type="caution">
    <text evidence="6">The sequence shown here is derived from an EMBL/GenBank/DDBJ whole genome shotgun (WGS) entry which is preliminary data.</text>
</comment>
<comment type="subcellular location">
    <subcellularLocation>
        <location evidence="1">Membrane</location>
    </subcellularLocation>
</comment>
<dbReference type="InterPro" id="IPR001129">
    <property type="entry name" value="Membr-assoc_MAPEG"/>
</dbReference>
<sequence>MPEPTPLLGPVVALIAWSLMMWLWMYLTRVPAILEAGMKLDPQAPRGRQMDQLPARVRWKADNYNHLMEQPTLFYPLILCLAWLGEQGALVLALAWAYVLLRVIHSLVQALGNRVQLRFVVYVLSNIPLFALTVLVCIPLISGS</sequence>
<dbReference type="Gene3D" id="1.20.120.550">
    <property type="entry name" value="Membrane associated eicosanoid/glutathione metabolism-like domain"/>
    <property type="match status" value="1"/>
</dbReference>
<evidence type="ECO:0000256" key="4">
    <source>
        <dbReference type="ARBA" id="ARBA00023136"/>
    </source>
</evidence>
<evidence type="ECO:0000256" key="1">
    <source>
        <dbReference type="ARBA" id="ARBA00004370"/>
    </source>
</evidence>
<accession>A0A4U1BGS1</accession>
<protein>
    <submittedName>
        <fullName evidence="6">MAPEG family protein</fullName>
    </submittedName>
</protein>
<keyword evidence="3 5" id="KW-1133">Transmembrane helix</keyword>
<dbReference type="Pfam" id="PF01124">
    <property type="entry name" value="MAPEG"/>
    <property type="match status" value="1"/>
</dbReference>